<organism evidence="2 3">
    <name type="scientific">Schizophyllum amplum</name>
    <dbReference type="NCBI Taxonomy" id="97359"/>
    <lineage>
        <taxon>Eukaryota</taxon>
        <taxon>Fungi</taxon>
        <taxon>Dikarya</taxon>
        <taxon>Basidiomycota</taxon>
        <taxon>Agaricomycotina</taxon>
        <taxon>Agaricomycetes</taxon>
        <taxon>Agaricomycetidae</taxon>
        <taxon>Agaricales</taxon>
        <taxon>Schizophyllaceae</taxon>
        <taxon>Schizophyllum</taxon>
    </lineage>
</organism>
<evidence type="ECO:0000313" key="2">
    <source>
        <dbReference type="EMBL" id="TRM68787.1"/>
    </source>
</evidence>
<keyword evidence="3" id="KW-1185">Reference proteome</keyword>
<dbReference type="AlphaFoldDB" id="A0A550CVG6"/>
<dbReference type="EMBL" id="VDMD01000001">
    <property type="protein sequence ID" value="TRM68787.1"/>
    <property type="molecule type" value="Genomic_DNA"/>
</dbReference>
<name>A0A550CVG6_9AGAR</name>
<comment type="caution">
    <text evidence="2">The sequence shown here is derived from an EMBL/GenBank/DDBJ whole genome shotgun (WGS) entry which is preliminary data.</text>
</comment>
<feature type="region of interest" description="Disordered" evidence="1">
    <location>
        <begin position="62"/>
        <end position="114"/>
    </location>
</feature>
<protein>
    <submittedName>
        <fullName evidence="2">Uncharacterized protein</fullName>
    </submittedName>
</protein>
<evidence type="ECO:0000256" key="1">
    <source>
        <dbReference type="SAM" id="MobiDB-lite"/>
    </source>
</evidence>
<gene>
    <name evidence="2" type="ORF">BD626DRAFT_374</name>
</gene>
<reference evidence="2 3" key="1">
    <citation type="journal article" date="2019" name="New Phytol.">
        <title>Comparative genomics reveals unique wood-decay strategies and fruiting body development in the Schizophyllaceae.</title>
        <authorList>
            <person name="Almasi E."/>
            <person name="Sahu N."/>
            <person name="Krizsan K."/>
            <person name="Balint B."/>
            <person name="Kovacs G.M."/>
            <person name="Kiss B."/>
            <person name="Cseklye J."/>
            <person name="Drula E."/>
            <person name="Henrissat B."/>
            <person name="Nagy I."/>
            <person name="Chovatia M."/>
            <person name="Adam C."/>
            <person name="LaButti K."/>
            <person name="Lipzen A."/>
            <person name="Riley R."/>
            <person name="Grigoriev I.V."/>
            <person name="Nagy L.G."/>
        </authorList>
    </citation>
    <scope>NUCLEOTIDE SEQUENCE [LARGE SCALE GENOMIC DNA]</scope>
    <source>
        <strain evidence="2 3">NL-1724</strain>
    </source>
</reference>
<sequence length="164" mass="17552">MLLTAVKLLVVVAEHGPDIVLEELVGLSYLPSGSRASSPTCLRAQPFTCSRTSSSMCSCSSTSSPATSRLPASCTRSPSSPCSSSPEGSSFSPSRSCFTLSTSSSSSSPKSWASSLDRLPFYLNERYDGIPSSRRGPDVVPSFALCYLRYIHRRWTTHGTVNPT</sequence>
<accession>A0A550CVG6</accession>
<evidence type="ECO:0000313" key="3">
    <source>
        <dbReference type="Proteomes" id="UP000320762"/>
    </source>
</evidence>
<proteinExistence type="predicted"/>
<dbReference type="Proteomes" id="UP000320762">
    <property type="component" value="Unassembled WGS sequence"/>
</dbReference>